<dbReference type="InterPro" id="IPR000782">
    <property type="entry name" value="FAS1_domain"/>
</dbReference>
<dbReference type="PANTHER" id="PTHR33985">
    <property type="entry name" value="OS02G0491300 PROTEIN-RELATED"/>
    <property type="match status" value="1"/>
</dbReference>
<reference evidence="5 6" key="1">
    <citation type="submission" date="2018-06" db="EMBL/GenBank/DDBJ databases">
        <title>The Genome of Cuscuta australis (Dodder) Provides Insight into the Evolution of Plant Parasitism.</title>
        <authorList>
            <person name="Liu H."/>
        </authorList>
    </citation>
    <scope>NUCLEOTIDE SEQUENCE [LARGE SCALE GENOMIC DNA]</scope>
    <source>
        <strain evidence="6">cv. Yunnan</strain>
        <tissue evidence="5">Vines</tissue>
    </source>
</reference>
<dbReference type="Pfam" id="PF02469">
    <property type="entry name" value="Fasciclin"/>
    <property type="match status" value="1"/>
</dbReference>
<organism evidence="5 6">
    <name type="scientific">Cuscuta australis</name>
    <dbReference type="NCBI Taxonomy" id="267555"/>
    <lineage>
        <taxon>Eukaryota</taxon>
        <taxon>Viridiplantae</taxon>
        <taxon>Streptophyta</taxon>
        <taxon>Embryophyta</taxon>
        <taxon>Tracheophyta</taxon>
        <taxon>Spermatophyta</taxon>
        <taxon>Magnoliopsida</taxon>
        <taxon>eudicotyledons</taxon>
        <taxon>Gunneridae</taxon>
        <taxon>Pentapetalae</taxon>
        <taxon>asterids</taxon>
        <taxon>lamiids</taxon>
        <taxon>Solanales</taxon>
        <taxon>Convolvulaceae</taxon>
        <taxon>Cuscuteae</taxon>
        <taxon>Cuscuta</taxon>
        <taxon>Cuscuta subgen. Grammica</taxon>
        <taxon>Cuscuta sect. Cleistogrammica</taxon>
    </lineage>
</organism>
<dbReference type="SUPFAM" id="SSF82153">
    <property type="entry name" value="FAS1 domain"/>
    <property type="match status" value="1"/>
</dbReference>
<evidence type="ECO:0000256" key="2">
    <source>
        <dbReference type="SAM" id="MobiDB-lite"/>
    </source>
</evidence>
<feature type="chain" id="PRO_5016243143" description="FAS1 domain-containing protein" evidence="3">
    <location>
        <begin position="28"/>
        <end position="404"/>
    </location>
</feature>
<evidence type="ECO:0000259" key="4">
    <source>
        <dbReference type="SMART" id="SM00554"/>
    </source>
</evidence>
<evidence type="ECO:0000313" key="5">
    <source>
        <dbReference type="EMBL" id="RAL39696.1"/>
    </source>
</evidence>
<dbReference type="Gene3D" id="2.30.180.10">
    <property type="entry name" value="FAS1 domain"/>
    <property type="match status" value="1"/>
</dbReference>
<name>A0A328D2K2_9ASTE</name>
<proteinExistence type="inferred from homology"/>
<sequence length="404" mass="43745">MAAGALQLQILLVLLILISLFISGATTDTVSRSDSSLSPAFAPSPEQYSYDAQLYAPPVFANILRALGFEELSAAAASANLSTGAPITIFAPADSSILTCRSCVLRLLLHEHSVPGLYPLEFLRRLASGTKIQTLADNRCLTITTSASVIRDQATVFINGAMITQPDLFYNGVIVIHGIQGFVTHLSPMSCSMEHTNSLSFPPQPSSVSSSETKKSIMPLMLKDAIIRLENSHHRIVALAMRVKFAELSKLKSMTVFALEDSHLLAGNGFLYLSNFHFHVVPNRRILSSEMLSLPQGSTLPTMDPQHSLVLTTAGEGGRVKPVRINYITIPSLDLMHNSRIVIHGVSSPFPHMFKHMDNGDDFGEMEQSSKCDFTLEGGDICDDVDPPTPAGMPSTVESDMASM</sequence>
<dbReference type="Proteomes" id="UP000249390">
    <property type="component" value="Unassembled WGS sequence"/>
</dbReference>
<feature type="domain" description="FAS1" evidence="4">
    <location>
        <begin position="255"/>
        <end position="353"/>
    </location>
</feature>
<comment type="similarity">
    <text evidence="1">Belongs to the fasciclin-like AGP family.</text>
</comment>
<gene>
    <name evidence="5" type="ORF">DM860_003229</name>
</gene>
<keyword evidence="6" id="KW-1185">Reference proteome</keyword>
<comment type="caution">
    <text evidence="5">The sequence shown here is derived from an EMBL/GenBank/DDBJ whole genome shotgun (WGS) entry which is preliminary data.</text>
</comment>
<dbReference type="InterPro" id="IPR052806">
    <property type="entry name" value="Fasciclin-like_AGP"/>
</dbReference>
<dbReference type="InterPro" id="IPR036378">
    <property type="entry name" value="FAS1_dom_sf"/>
</dbReference>
<dbReference type="PANTHER" id="PTHR33985:SF2">
    <property type="entry name" value="EXPRESSED PROTEIN"/>
    <property type="match status" value="1"/>
</dbReference>
<feature type="region of interest" description="Disordered" evidence="2">
    <location>
        <begin position="380"/>
        <end position="404"/>
    </location>
</feature>
<dbReference type="EMBL" id="NQVE01000200">
    <property type="protein sequence ID" value="RAL39696.1"/>
    <property type="molecule type" value="Genomic_DNA"/>
</dbReference>
<dbReference type="SMART" id="SM00554">
    <property type="entry name" value="FAS1"/>
    <property type="match status" value="2"/>
</dbReference>
<evidence type="ECO:0000256" key="1">
    <source>
        <dbReference type="ARBA" id="ARBA00007843"/>
    </source>
</evidence>
<evidence type="ECO:0000256" key="3">
    <source>
        <dbReference type="SAM" id="SignalP"/>
    </source>
</evidence>
<keyword evidence="3" id="KW-0732">Signal</keyword>
<dbReference type="AlphaFoldDB" id="A0A328D2K2"/>
<accession>A0A328D2K2</accession>
<protein>
    <recommendedName>
        <fullName evidence="4">FAS1 domain-containing protein</fullName>
    </recommendedName>
</protein>
<evidence type="ECO:0000313" key="6">
    <source>
        <dbReference type="Proteomes" id="UP000249390"/>
    </source>
</evidence>
<feature type="signal peptide" evidence="3">
    <location>
        <begin position="1"/>
        <end position="27"/>
    </location>
</feature>
<feature type="domain" description="FAS1" evidence="4">
    <location>
        <begin position="88"/>
        <end position="186"/>
    </location>
</feature>